<protein>
    <submittedName>
        <fullName evidence="2">Class I SAM-dependent methyltransferase</fullName>
    </submittedName>
</protein>
<dbReference type="RefSeq" id="WP_284718307.1">
    <property type="nucleotide sequence ID" value="NZ_CP120364.1"/>
</dbReference>
<dbReference type="SUPFAM" id="SSF53335">
    <property type="entry name" value="S-adenosyl-L-methionine-dependent methyltransferases"/>
    <property type="match status" value="1"/>
</dbReference>
<sequence>MYRQARNAVRDLLRTRAPYLVRYISTFHLTDDRRLLETVILPYLRDDPAVKRVLFVGCEWYTKPCESKFRGKEYWTIDIDPNKRRFGARRHMVDALRNLERHRPADYFDAVICNGVFMKTAIETRDDAEASFRACWRCLRPGGWFVLGWNDIDELRPYPPSESPTLAAFTRTSFPPLGVSEHRTDTSYGHTYTFFSKPEALQEGL</sequence>
<evidence type="ECO:0000259" key="1">
    <source>
        <dbReference type="Pfam" id="PF08241"/>
    </source>
</evidence>
<proteinExistence type="predicted"/>
<dbReference type="InterPro" id="IPR029063">
    <property type="entry name" value="SAM-dependent_MTases_sf"/>
</dbReference>
<evidence type="ECO:0000313" key="3">
    <source>
        <dbReference type="Proteomes" id="UP001233264"/>
    </source>
</evidence>
<dbReference type="InterPro" id="IPR013216">
    <property type="entry name" value="Methyltransf_11"/>
</dbReference>
<keyword evidence="2" id="KW-0489">Methyltransferase</keyword>
<gene>
    <name evidence="2" type="ORF">PZL22_001313</name>
</gene>
<keyword evidence="3" id="KW-1185">Reference proteome</keyword>
<organism evidence="2 3">
    <name type="scientific">Sinorhizobium kummerowiae</name>
    <dbReference type="NCBI Taxonomy" id="158892"/>
    <lineage>
        <taxon>Bacteria</taxon>
        <taxon>Pseudomonadati</taxon>
        <taxon>Pseudomonadota</taxon>
        <taxon>Alphaproteobacteria</taxon>
        <taxon>Hyphomicrobiales</taxon>
        <taxon>Rhizobiaceae</taxon>
        <taxon>Sinorhizobium/Ensifer group</taxon>
        <taxon>Sinorhizobium</taxon>
    </lineage>
</organism>
<keyword evidence="2" id="KW-0614">Plasmid</keyword>
<accession>A0ABY8T0C9</accession>
<evidence type="ECO:0000313" key="2">
    <source>
        <dbReference type="EMBL" id="WHS91337.1"/>
    </source>
</evidence>
<dbReference type="GO" id="GO:0008168">
    <property type="term" value="F:methyltransferase activity"/>
    <property type="evidence" value="ECO:0007669"/>
    <property type="project" value="UniProtKB-KW"/>
</dbReference>
<dbReference type="GO" id="GO:0032259">
    <property type="term" value="P:methylation"/>
    <property type="evidence" value="ECO:0007669"/>
    <property type="project" value="UniProtKB-KW"/>
</dbReference>
<reference evidence="2 3" key="1">
    <citation type="submission" date="2023-03" db="EMBL/GenBank/DDBJ databases">
        <authorList>
            <person name="Menendez E."/>
            <person name="Kaur S."/>
            <person name="Flores-Felix J.D."/>
            <person name="diCenzo G.C."/>
            <person name="Peix A."/>
            <person name="Velazquez E."/>
        </authorList>
    </citation>
    <scope>NUCLEOTIDE SEQUENCE [LARGE SCALE GENOMIC DNA]</scope>
    <source>
        <strain evidence="2 3">CCBAU 71714</strain>
        <plasmid evidence="2 3">pSkuCCBAU71714b</plasmid>
    </source>
</reference>
<geneLocation type="plasmid" evidence="2 3">
    <name>pSkuCCBAU71714b</name>
</geneLocation>
<dbReference type="EMBL" id="CP120364">
    <property type="protein sequence ID" value="WHS91337.1"/>
    <property type="molecule type" value="Genomic_DNA"/>
</dbReference>
<dbReference type="Proteomes" id="UP001233264">
    <property type="component" value="Plasmid pSkuCCBAU71714b"/>
</dbReference>
<dbReference type="Gene3D" id="3.40.50.150">
    <property type="entry name" value="Vaccinia Virus protein VP39"/>
    <property type="match status" value="1"/>
</dbReference>
<dbReference type="Pfam" id="PF08241">
    <property type="entry name" value="Methyltransf_11"/>
    <property type="match status" value="1"/>
</dbReference>
<keyword evidence="2" id="KW-0808">Transferase</keyword>
<dbReference type="CDD" id="cd02440">
    <property type="entry name" value="AdoMet_MTases"/>
    <property type="match status" value="1"/>
</dbReference>
<feature type="domain" description="Methyltransferase type 11" evidence="1">
    <location>
        <begin position="59"/>
        <end position="147"/>
    </location>
</feature>
<name>A0ABY8T0C9_9HYPH</name>